<accession>A0A0C9SUQ0</accession>
<gene>
    <name evidence="2" type="ORF">PAXINDRAFT_14268</name>
</gene>
<keyword evidence="2" id="KW-0378">Hydrolase</keyword>
<dbReference type="GO" id="GO:0033925">
    <property type="term" value="F:mannosyl-glycoprotein endo-beta-N-acetylglucosaminidase activity"/>
    <property type="evidence" value="ECO:0007669"/>
    <property type="project" value="UniProtKB-EC"/>
</dbReference>
<dbReference type="Gene3D" id="3.20.20.80">
    <property type="entry name" value="Glycosidases"/>
    <property type="match status" value="1"/>
</dbReference>
<dbReference type="InterPro" id="IPR032979">
    <property type="entry name" value="ENGase"/>
</dbReference>
<organism evidence="2 3">
    <name type="scientific">Paxillus involutus ATCC 200175</name>
    <dbReference type="NCBI Taxonomy" id="664439"/>
    <lineage>
        <taxon>Eukaryota</taxon>
        <taxon>Fungi</taxon>
        <taxon>Dikarya</taxon>
        <taxon>Basidiomycota</taxon>
        <taxon>Agaricomycotina</taxon>
        <taxon>Agaricomycetes</taxon>
        <taxon>Agaricomycetidae</taxon>
        <taxon>Boletales</taxon>
        <taxon>Paxilineae</taxon>
        <taxon>Paxillaceae</taxon>
        <taxon>Paxillus</taxon>
    </lineage>
</organism>
<dbReference type="PANTHER" id="PTHR13246:SF1">
    <property type="entry name" value="CYTOSOLIC ENDO-BETA-N-ACETYLGLUCOSAMINIDASE"/>
    <property type="match status" value="1"/>
</dbReference>
<dbReference type="OrthoDB" id="284473at2759"/>
<dbReference type="GO" id="GO:0005829">
    <property type="term" value="C:cytosol"/>
    <property type="evidence" value="ECO:0007669"/>
    <property type="project" value="UniProtKB-SubCell"/>
</dbReference>
<dbReference type="Pfam" id="PF03644">
    <property type="entry name" value="Glyco_hydro_85"/>
    <property type="match status" value="1"/>
</dbReference>
<dbReference type="EMBL" id="KN819358">
    <property type="protein sequence ID" value="KIJ12904.1"/>
    <property type="molecule type" value="Genomic_DNA"/>
</dbReference>
<keyword evidence="3" id="KW-1185">Reference proteome</keyword>
<proteinExistence type="predicted"/>
<evidence type="ECO:0000259" key="1">
    <source>
        <dbReference type="Pfam" id="PF03644"/>
    </source>
</evidence>
<evidence type="ECO:0000313" key="2">
    <source>
        <dbReference type="EMBL" id="KIJ12904.1"/>
    </source>
</evidence>
<dbReference type="HOGENOM" id="CLU_016511_0_0_1"/>
<name>A0A0C9SUQ0_PAXIN</name>
<reference evidence="3" key="2">
    <citation type="submission" date="2015-01" db="EMBL/GenBank/DDBJ databases">
        <title>Evolutionary Origins and Diversification of the Mycorrhizal Mutualists.</title>
        <authorList>
            <consortium name="DOE Joint Genome Institute"/>
            <consortium name="Mycorrhizal Genomics Consortium"/>
            <person name="Kohler A."/>
            <person name="Kuo A."/>
            <person name="Nagy L.G."/>
            <person name="Floudas D."/>
            <person name="Copeland A."/>
            <person name="Barry K.W."/>
            <person name="Cichocki N."/>
            <person name="Veneault-Fourrey C."/>
            <person name="LaButti K."/>
            <person name="Lindquist E.A."/>
            <person name="Lipzen A."/>
            <person name="Lundell T."/>
            <person name="Morin E."/>
            <person name="Murat C."/>
            <person name="Riley R."/>
            <person name="Ohm R."/>
            <person name="Sun H."/>
            <person name="Tunlid A."/>
            <person name="Henrissat B."/>
            <person name="Grigoriev I.V."/>
            <person name="Hibbett D.S."/>
            <person name="Martin F."/>
        </authorList>
    </citation>
    <scope>NUCLEOTIDE SEQUENCE [LARGE SCALE GENOMIC DNA]</scope>
    <source>
        <strain evidence="3">ATCC 200175</strain>
    </source>
</reference>
<sequence>MPLRGVGHSGLVSDEEPYFKSLAELDAWFAQPHEKLLGVLPYQPRPHTDGQSDSRGRLMVCHDYRGGYTESPSGLCYTFNFWSFCDTFIYFSHNRVTVPPSTWTNAAHKQGTKMLGTLIFEHSESQPECLQIIVGQAQSNTSTTIPLSKRYAVLLAELAHQRGFDGYLLNFEYKLKSGIEQARALAAWILLLRAELRAKVGPHAQAVWYDSVIYDGRVRWQNRLNSYNLPFFLASDALFVNYFWAPGYPTLTTQYFMNLDPTIVAGNTLTDTIPPLTLQSILMGIDVWGRGQYGDGGFGSYRALTRIDPEFLGLSAAVFGPAWTWESEEGKPGWNWDQWWDYERKLWVGPPKSGDIIPVPDAPEGPFKPVTQFFQDMSPPDPAKFAFYTFFSPGVGHAWFVDGKKVLDAEKGWTDIDKQCSIGNLVWPRPSPVWEGDERVDEVPTASSSLDMTDAYNGGNTLKLSITCAGSAAEDAFFKCIWLPVQSLTVTSGKSYEACIICKTTADEGVYLDFSIFAKLHSQVANSNVDLAVGQATVSDLSQGWSQQTLEFSASSALGSASVAIGFVIGIITEDPTIACNLSISLGQLAVYPSPPRLLPTLSLGTPSILWAKFAHAPAPSKAFEGVITWDTSSDFLPIEAAIESPEDPNPAWILNDTPAYRFPSFAYFNIYVLSLSGSSQSTDQGSAVFIGTTGLDGRANRFYIEEQCLPERFDEHEGIRFCVQGVTDRGQVLPLERCAVVDYWKGGAL</sequence>
<dbReference type="Proteomes" id="UP000053647">
    <property type="component" value="Unassembled WGS sequence"/>
</dbReference>
<reference evidence="2 3" key="1">
    <citation type="submission" date="2014-06" db="EMBL/GenBank/DDBJ databases">
        <authorList>
            <consortium name="DOE Joint Genome Institute"/>
            <person name="Kuo A."/>
            <person name="Kohler A."/>
            <person name="Nagy L.G."/>
            <person name="Floudas D."/>
            <person name="Copeland A."/>
            <person name="Barry K.W."/>
            <person name="Cichocki N."/>
            <person name="Veneault-Fourrey C."/>
            <person name="LaButti K."/>
            <person name="Lindquist E.A."/>
            <person name="Lipzen A."/>
            <person name="Lundell T."/>
            <person name="Morin E."/>
            <person name="Murat C."/>
            <person name="Sun H."/>
            <person name="Tunlid A."/>
            <person name="Henrissat B."/>
            <person name="Grigoriev I.V."/>
            <person name="Hibbett D.S."/>
            <person name="Martin F."/>
            <person name="Nordberg H.P."/>
            <person name="Cantor M.N."/>
            <person name="Hua S.X."/>
        </authorList>
    </citation>
    <scope>NUCLEOTIDE SEQUENCE [LARGE SCALE GENOMIC DNA]</scope>
    <source>
        <strain evidence="2 3">ATCC 200175</strain>
    </source>
</reference>
<dbReference type="PANTHER" id="PTHR13246">
    <property type="entry name" value="ENDO BETA N-ACETYLGLUCOSAMINIDASE"/>
    <property type="match status" value="1"/>
</dbReference>
<dbReference type="Gene3D" id="2.60.120.260">
    <property type="entry name" value="Galactose-binding domain-like"/>
    <property type="match status" value="1"/>
</dbReference>
<dbReference type="InterPro" id="IPR005201">
    <property type="entry name" value="TIM_ENGase"/>
</dbReference>
<feature type="domain" description="Cytosolic endo-beta-N-acetylglucosaminidase TIM barrel" evidence="1">
    <location>
        <begin position="71"/>
        <end position="399"/>
    </location>
</feature>
<evidence type="ECO:0000313" key="3">
    <source>
        <dbReference type="Proteomes" id="UP000053647"/>
    </source>
</evidence>
<protein>
    <submittedName>
        <fullName evidence="2">Glycoside hydrolase family 85 protein</fullName>
    </submittedName>
</protein>
<dbReference type="AlphaFoldDB" id="A0A0C9SUQ0"/>